<evidence type="ECO:0000313" key="2">
    <source>
        <dbReference type="EMBL" id="SFI04773.1"/>
    </source>
</evidence>
<dbReference type="Gene3D" id="3.40.50.720">
    <property type="entry name" value="NAD(P)-binding Rossmann-like Domain"/>
    <property type="match status" value="1"/>
</dbReference>
<proteinExistence type="predicted"/>
<gene>
    <name evidence="2" type="ORF">SAMN05443292_1074</name>
</gene>
<dbReference type="Proteomes" id="UP000198931">
    <property type="component" value="Unassembled WGS sequence"/>
</dbReference>
<dbReference type="EMBL" id="FOQT01000002">
    <property type="protein sequence ID" value="SFI04773.1"/>
    <property type="molecule type" value="Genomic_DNA"/>
</dbReference>
<dbReference type="PANTHER" id="PTHR43355:SF2">
    <property type="entry name" value="FLAVIN REDUCTASE (NADPH)"/>
    <property type="match status" value="1"/>
</dbReference>
<dbReference type="OrthoDB" id="9785372at2"/>
<feature type="domain" description="NAD(P)-binding" evidence="1">
    <location>
        <begin position="9"/>
        <end position="191"/>
    </location>
</feature>
<dbReference type="SUPFAM" id="SSF51735">
    <property type="entry name" value="NAD(P)-binding Rossmann-fold domains"/>
    <property type="match status" value="1"/>
</dbReference>
<name>A0A1I3F0S0_9FLAO</name>
<dbReference type="STRING" id="1125876.SAMN05443292_1074"/>
<dbReference type="RefSeq" id="WP_090079129.1">
    <property type="nucleotide sequence ID" value="NZ_FOQT01000002.1"/>
</dbReference>
<evidence type="ECO:0000259" key="1">
    <source>
        <dbReference type="Pfam" id="PF13460"/>
    </source>
</evidence>
<dbReference type="InterPro" id="IPR051606">
    <property type="entry name" value="Polyketide_Oxido-like"/>
</dbReference>
<protein>
    <submittedName>
        <fullName evidence="2">Putative NADH-flavin reductase</fullName>
    </submittedName>
</protein>
<dbReference type="Pfam" id="PF13460">
    <property type="entry name" value="NAD_binding_10"/>
    <property type="match status" value="1"/>
</dbReference>
<dbReference type="InterPro" id="IPR036291">
    <property type="entry name" value="NAD(P)-bd_dom_sf"/>
</dbReference>
<organism evidence="2 3">
    <name type="scientific">Halpernia frigidisoli</name>
    <dbReference type="NCBI Taxonomy" id="1125876"/>
    <lineage>
        <taxon>Bacteria</taxon>
        <taxon>Pseudomonadati</taxon>
        <taxon>Bacteroidota</taxon>
        <taxon>Flavobacteriia</taxon>
        <taxon>Flavobacteriales</taxon>
        <taxon>Weeksellaceae</taxon>
        <taxon>Chryseobacterium group</taxon>
        <taxon>Halpernia</taxon>
    </lineage>
</organism>
<sequence length="208" mass="23011">MSKKVIVFGATGLMGKQIVKENLKAGNEVTVYIRQTQFPDENVKIITGELIDEAKIVTAIKNFDVIVSAVGNRNYEDPTMIVASLGILLAEAISSNQRLILVAGSGLTLFDAKTLRRNLAGQPEFLKNQRADHWEAYTQIAPLDINCLFICPTMVVDGDANGNYLFEENYFPKSEARQIFAGNVGHFIANEIVENKFNKTRIGLVNIC</sequence>
<dbReference type="InterPro" id="IPR016040">
    <property type="entry name" value="NAD(P)-bd_dom"/>
</dbReference>
<accession>A0A1I3F0S0</accession>
<dbReference type="AlphaFoldDB" id="A0A1I3F0S0"/>
<dbReference type="PANTHER" id="PTHR43355">
    <property type="entry name" value="FLAVIN REDUCTASE (NADPH)"/>
    <property type="match status" value="1"/>
</dbReference>
<reference evidence="2 3" key="1">
    <citation type="submission" date="2016-10" db="EMBL/GenBank/DDBJ databases">
        <authorList>
            <person name="de Groot N.N."/>
        </authorList>
    </citation>
    <scope>NUCLEOTIDE SEQUENCE [LARGE SCALE GENOMIC DNA]</scope>
    <source>
        <strain evidence="2 3">DSM 26000</strain>
    </source>
</reference>
<keyword evidence="3" id="KW-1185">Reference proteome</keyword>
<dbReference type="GO" id="GO:0016646">
    <property type="term" value="F:oxidoreductase activity, acting on the CH-NH group of donors, NAD or NADP as acceptor"/>
    <property type="evidence" value="ECO:0007669"/>
    <property type="project" value="TreeGrafter"/>
</dbReference>
<evidence type="ECO:0000313" key="3">
    <source>
        <dbReference type="Proteomes" id="UP000198931"/>
    </source>
</evidence>